<reference evidence="2" key="1">
    <citation type="submission" date="2019-09" db="EMBL/GenBank/DDBJ databases">
        <title>Draft genome information of white flower Hibiscus syriacus.</title>
        <authorList>
            <person name="Kim Y.-M."/>
        </authorList>
    </citation>
    <scope>NUCLEOTIDE SEQUENCE [LARGE SCALE GENOMIC DNA]</scope>
    <source>
        <strain evidence="2">YM2019G1</strain>
    </source>
</reference>
<name>A0A6A2XE03_HIBSY</name>
<dbReference type="AlphaFoldDB" id="A0A6A2XE03"/>
<protein>
    <submittedName>
        <fullName evidence="2">Uncharacterized protein</fullName>
    </submittedName>
</protein>
<comment type="caution">
    <text evidence="2">The sequence shown here is derived from an EMBL/GenBank/DDBJ whole genome shotgun (WGS) entry which is preliminary data.</text>
</comment>
<feature type="region of interest" description="Disordered" evidence="1">
    <location>
        <begin position="276"/>
        <end position="310"/>
    </location>
</feature>
<dbReference type="Proteomes" id="UP000436088">
    <property type="component" value="Unassembled WGS sequence"/>
</dbReference>
<dbReference type="PANTHER" id="PTHR31115:SF4">
    <property type="entry name" value="SPECTRIN BETA CHAIN, BRAIN"/>
    <property type="match status" value="1"/>
</dbReference>
<organism evidence="2 3">
    <name type="scientific">Hibiscus syriacus</name>
    <name type="common">Rose of Sharon</name>
    <dbReference type="NCBI Taxonomy" id="106335"/>
    <lineage>
        <taxon>Eukaryota</taxon>
        <taxon>Viridiplantae</taxon>
        <taxon>Streptophyta</taxon>
        <taxon>Embryophyta</taxon>
        <taxon>Tracheophyta</taxon>
        <taxon>Spermatophyta</taxon>
        <taxon>Magnoliopsida</taxon>
        <taxon>eudicotyledons</taxon>
        <taxon>Gunneridae</taxon>
        <taxon>Pentapetalae</taxon>
        <taxon>rosids</taxon>
        <taxon>malvids</taxon>
        <taxon>Malvales</taxon>
        <taxon>Malvaceae</taxon>
        <taxon>Malvoideae</taxon>
        <taxon>Hibiscus</taxon>
    </lineage>
</organism>
<accession>A0A6A2XE03</accession>
<dbReference type="EMBL" id="VEPZ02001732">
    <property type="protein sequence ID" value="KAE8660356.1"/>
    <property type="molecule type" value="Genomic_DNA"/>
</dbReference>
<feature type="region of interest" description="Disordered" evidence="1">
    <location>
        <begin position="331"/>
        <end position="382"/>
    </location>
</feature>
<evidence type="ECO:0000256" key="1">
    <source>
        <dbReference type="SAM" id="MobiDB-lite"/>
    </source>
</evidence>
<keyword evidence="3" id="KW-1185">Reference proteome</keyword>
<sequence>MGSQMHRNGLDLMTQRLEDGPKSMGLNNRVRTSVADLRAGKRIAMNPRQQGTIEKGGDVLSAGNGGSARMEGKIRRLPGEGWETKMKRKRSVATVGNRVAGGDQDKKRVMQPKLSSESKLRSCDIQGFRSKSSPGVSGIRKSDGSFEAAGSDASTVLRKELESTSIPRDRAAMLEQRVVKANNKATFQDDNQASGPSTMLKERFLGHHELGWEQPNLNKIQPLGVGSNKKRLISTGSSSQAMSQWGALDFGARASIEIGGSLLGSSVDNATPRIKRESENVSSPFGFSESEESGAGDNKSKEKGIDCSEVTLPTSQKAGSFLLSTMKNKMSTSEIGDGVRRQGRSGGGVPSLTKPGRPPSKKPKDCKATTRVGSIQSESDDDRNELFAAATSARNATSMYLSSLACSGPFWKKMGSIFNSVRSEDTSFLTQQLNLAEGLYESLCQMFVDGYTVLGGVITKDAPTSVEEIAKTNTATGGFGLKQFDKVTPLCQRVLSALIEEDESEEIYTLTEAKNMPLHYASDDSHCGSCNHMDVESKDRDRIESEVESNTDFLCQKNSLLDRLSYDASITSNTFRNSSMSNSLHSSERWLGDDEFSH</sequence>
<gene>
    <name evidence="2" type="ORF">F3Y22_tig00116954pilonHSYRG00234</name>
</gene>
<feature type="region of interest" description="Disordered" evidence="1">
    <location>
        <begin position="127"/>
        <end position="147"/>
    </location>
</feature>
<dbReference type="PANTHER" id="PTHR31115">
    <property type="entry name" value="OS05G0107300 PROTEIN"/>
    <property type="match status" value="1"/>
</dbReference>
<feature type="region of interest" description="Disordered" evidence="1">
    <location>
        <begin position="1"/>
        <end position="33"/>
    </location>
</feature>
<evidence type="ECO:0000313" key="3">
    <source>
        <dbReference type="Proteomes" id="UP000436088"/>
    </source>
</evidence>
<proteinExistence type="predicted"/>
<evidence type="ECO:0000313" key="2">
    <source>
        <dbReference type="EMBL" id="KAE8660356.1"/>
    </source>
</evidence>